<dbReference type="GO" id="GO:0005739">
    <property type="term" value="C:mitochondrion"/>
    <property type="evidence" value="ECO:0007669"/>
    <property type="project" value="UniProtKB-SubCell"/>
</dbReference>
<organism evidence="7 8">
    <name type="scientific">Hesseltinella vesiculosa</name>
    <dbReference type="NCBI Taxonomy" id="101127"/>
    <lineage>
        <taxon>Eukaryota</taxon>
        <taxon>Fungi</taxon>
        <taxon>Fungi incertae sedis</taxon>
        <taxon>Mucoromycota</taxon>
        <taxon>Mucoromycotina</taxon>
        <taxon>Mucoromycetes</taxon>
        <taxon>Mucorales</taxon>
        <taxon>Cunninghamellaceae</taxon>
        <taxon>Hesseltinella</taxon>
    </lineage>
</organism>
<gene>
    <name evidence="7" type="ORF">DM01DRAFT_1411017</name>
</gene>
<evidence type="ECO:0000313" key="7">
    <source>
        <dbReference type="EMBL" id="ORX45256.1"/>
    </source>
</evidence>
<dbReference type="PANTHER" id="PTHR28071:SF1">
    <property type="entry name" value="REDOX PROTEIN FMP46, MITOCHONDRIAL-RELATED"/>
    <property type="match status" value="1"/>
</dbReference>
<dbReference type="InterPro" id="IPR012882">
    <property type="entry name" value="Fmp46"/>
</dbReference>
<dbReference type="Proteomes" id="UP000242146">
    <property type="component" value="Unassembled WGS sequence"/>
</dbReference>
<sequence>MSFRAPKTLPIISLFHNPRVAQSQQAMRMLQERQRRPSGEDAYRLDVIAPDQLPTKDQLQQLASSLHGWDALLADEAKAATQHDALSVLLKDTDALKRPIAMDWDKGTAATNMTDLENLIQSRWNQAKNQ</sequence>
<dbReference type="InterPro" id="IPR036249">
    <property type="entry name" value="Thioredoxin-like_sf"/>
</dbReference>
<keyword evidence="6" id="KW-0496">Mitochondrion</keyword>
<dbReference type="AlphaFoldDB" id="A0A1X2G506"/>
<name>A0A1X2G506_9FUNG</name>
<keyword evidence="8" id="KW-1185">Reference proteome</keyword>
<reference evidence="7 8" key="1">
    <citation type="submission" date="2016-07" db="EMBL/GenBank/DDBJ databases">
        <title>Pervasive Adenine N6-methylation of Active Genes in Fungi.</title>
        <authorList>
            <consortium name="DOE Joint Genome Institute"/>
            <person name="Mondo S.J."/>
            <person name="Dannebaum R.O."/>
            <person name="Kuo R.C."/>
            <person name="Labutti K."/>
            <person name="Haridas S."/>
            <person name="Kuo A."/>
            <person name="Salamov A."/>
            <person name="Ahrendt S.R."/>
            <person name="Lipzen A."/>
            <person name="Sullivan W."/>
            <person name="Andreopoulos W.B."/>
            <person name="Clum A."/>
            <person name="Lindquist E."/>
            <person name="Daum C."/>
            <person name="Ramamoorthy G.K."/>
            <person name="Gryganskyi A."/>
            <person name="Culley D."/>
            <person name="Magnuson J.K."/>
            <person name="James T.Y."/>
            <person name="O'Malley M.A."/>
            <person name="Stajich J.E."/>
            <person name="Spatafora J.W."/>
            <person name="Visel A."/>
            <person name="Grigoriev I.V."/>
        </authorList>
    </citation>
    <scope>NUCLEOTIDE SEQUENCE [LARGE SCALE GENOMIC DNA]</scope>
    <source>
        <strain evidence="7 8">NRRL 3301</strain>
    </source>
</reference>
<dbReference type="Pfam" id="PF07955">
    <property type="entry name" value="DUF1687"/>
    <property type="match status" value="1"/>
</dbReference>
<accession>A0A1X2G506</accession>
<dbReference type="Gene3D" id="3.40.30.10">
    <property type="entry name" value="Glutaredoxin"/>
    <property type="match status" value="1"/>
</dbReference>
<dbReference type="GO" id="GO:0016491">
    <property type="term" value="F:oxidoreductase activity"/>
    <property type="evidence" value="ECO:0007669"/>
    <property type="project" value="UniProtKB-KW"/>
</dbReference>
<dbReference type="SUPFAM" id="SSF52833">
    <property type="entry name" value="Thioredoxin-like"/>
    <property type="match status" value="1"/>
</dbReference>
<dbReference type="OrthoDB" id="59229at2759"/>
<keyword evidence="5" id="KW-0560">Oxidoreductase</keyword>
<evidence type="ECO:0000256" key="3">
    <source>
        <dbReference type="ARBA" id="ARBA00009734"/>
    </source>
</evidence>
<evidence type="ECO:0000256" key="1">
    <source>
        <dbReference type="ARBA" id="ARBA00002963"/>
    </source>
</evidence>
<evidence type="ECO:0000256" key="5">
    <source>
        <dbReference type="ARBA" id="ARBA00023002"/>
    </source>
</evidence>
<protein>
    <submittedName>
        <fullName evidence="7">Uncharacterized protein</fullName>
    </submittedName>
</protein>
<comment type="similarity">
    <text evidence="3">Belongs to the FMP46 family.</text>
</comment>
<evidence type="ECO:0000256" key="4">
    <source>
        <dbReference type="ARBA" id="ARBA00022946"/>
    </source>
</evidence>
<proteinExistence type="inferred from homology"/>
<dbReference type="PANTHER" id="PTHR28071">
    <property type="entry name" value="REDOX PROTEIN FMP46, MITOCHONDRIAL-RELATED"/>
    <property type="match status" value="1"/>
</dbReference>
<evidence type="ECO:0000256" key="6">
    <source>
        <dbReference type="ARBA" id="ARBA00023128"/>
    </source>
</evidence>
<dbReference type="EMBL" id="MCGT01000043">
    <property type="protein sequence ID" value="ORX45256.1"/>
    <property type="molecule type" value="Genomic_DNA"/>
</dbReference>
<comment type="function">
    <text evidence="1">Putative mitochondrial redox protein which could be involved in the reduction of small toxic molecules.</text>
</comment>
<evidence type="ECO:0000256" key="2">
    <source>
        <dbReference type="ARBA" id="ARBA00004173"/>
    </source>
</evidence>
<comment type="caution">
    <text evidence="7">The sequence shown here is derived from an EMBL/GenBank/DDBJ whole genome shotgun (WGS) entry which is preliminary data.</text>
</comment>
<evidence type="ECO:0000313" key="8">
    <source>
        <dbReference type="Proteomes" id="UP000242146"/>
    </source>
</evidence>
<keyword evidence="4" id="KW-0809">Transit peptide</keyword>
<comment type="subcellular location">
    <subcellularLocation>
        <location evidence="2">Mitochondrion</location>
    </subcellularLocation>
</comment>